<dbReference type="GO" id="GO:0006950">
    <property type="term" value="P:response to stress"/>
    <property type="evidence" value="ECO:0007669"/>
    <property type="project" value="TreeGrafter"/>
</dbReference>
<dbReference type="SUPFAM" id="SSF46785">
    <property type="entry name" value="Winged helix' DNA-binding domain"/>
    <property type="match status" value="1"/>
</dbReference>
<dbReference type="InterPro" id="IPR039422">
    <property type="entry name" value="MarR/SlyA-like"/>
</dbReference>
<dbReference type="GO" id="GO:0003700">
    <property type="term" value="F:DNA-binding transcription factor activity"/>
    <property type="evidence" value="ECO:0007669"/>
    <property type="project" value="InterPro"/>
</dbReference>
<proteinExistence type="predicted"/>
<dbReference type="PROSITE" id="PS50995">
    <property type="entry name" value="HTH_MARR_2"/>
    <property type="match status" value="1"/>
</dbReference>
<dbReference type="STRING" id="1365950.SAMN05428963_102384"/>
<name>A0A1T4N2H8_9HYPH</name>
<organism evidence="2 3">
    <name type="scientific">Consotaella salsifontis</name>
    <dbReference type="NCBI Taxonomy" id="1365950"/>
    <lineage>
        <taxon>Bacteria</taxon>
        <taxon>Pseudomonadati</taxon>
        <taxon>Pseudomonadota</taxon>
        <taxon>Alphaproteobacteria</taxon>
        <taxon>Hyphomicrobiales</taxon>
        <taxon>Aurantimonadaceae</taxon>
        <taxon>Consotaella</taxon>
    </lineage>
</organism>
<evidence type="ECO:0000259" key="1">
    <source>
        <dbReference type="PROSITE" id="PS50995"/>
    </source>
</evidence>
<gene>
    <name evidence="2" type="ORF">SAMN05428963_102384</name>
</gene>
<dbReference type="InterPro" id="IPR036388">
    <property type="entry name" value="WH-like_DNA-bd_sf"/>
</dbReference>
<dbReference type="PANTHER" id="PTHR33164:SF105">
    <property type="entry name" value="TRANSCRIPTIONAL REPRESSOR PROTEIN-RELATED"/>
    <property type="match status" value="1"/>
</dbReference>
<dbReference type="Pfam" id="PF01047">
    <property type="entry name" value="MarR"/>
    <property type="match status" value="1"/>
</dbReference>
<feature type="domain" description="HTH marR-type" evidence="1">
    <location>
        <begin position="17"/>
        <end position="149"/>
    </location>
</feature>
<dbReference type="OrthoDB" id="2287011at2"/>
<evidence type="ECO:0000313" key="3">
    <source>
        <dbReference type="Proteomes" id="UP000190135"/>
    </source>
</evidence>
<dbReference type="GO" id="GO:0003677">
    <property type="term" value="F:DNA binding"/>
    <property type="evidence" value="ECO:0007669"/>
    <property type="project" value="UniProtKB-KW"/>
</dbReference>
<reference evidence="2 3" key="1">
    <citation type="submission" date="2017-02" db="EMBL/GenBank/DDBJ databases">
        <authorList>
            <person name="Peterson S.W."/>
        </authorList>
    </citation>
    <scope>NUCLEOTIDE SEQUENCE [LARGE SCALE GENOMIC DNA]</scope>
    <source>
        <strain evidence="2 3">USBA 369</strain>
    </source>
</reference>
<keyword evidence="2" id="KW-0238">DNA-binding</keyword>
<protein>
    <submittedName>
        <fullName evidence="2">DNA-binding transcriptional regulator, MarR family</fullName>
    </submittedName>
</protein>
<dbReference type="InterPro" id="IPR000835">
    <property type="entry name" value="HTH_MarR-typ"/>
</dbReference>
<dbReference type="AlphaFoldDB" id="A0A1T4N2H8"/>
<dbReference type="SMART" id="SM00347">
    <property type="entry name" value="HTH_MARR"/>
    <property type="match status" value="1"/>
</dbReference>
<dbReference type="InterPro" id="IPR036390">
    <property type="entry name" value="WH_DNA-bd_sf"/>
</dbReference>
<dbReference type="PRINTS" id="PR00598">
    <property type="entry name" value="HTHMARR"/>
</dbReference>
<dbReference type="Gene3D" id="1.10.10.10">
    <property type="entry name" value="Winged helix-like DNA-binding domain superfamily/Winged helix DNA-binding domain"/>
    <property type="match status" value="1"/>
</dbReference>
<keyword evidence="3" id="KW-1185">Reference proteome</keyword>
<evidence type="ECO:0000313" key="2">
    <source>
        <dbReference type="EMBL" id="SJZ73237.1"/>
    </source>
</evidence>
<dbReference type="Proteomes" id="UP000190135">
    <property type="component" value="Unassembled WGS sequence"/>
</dbReference>
<dbReference type="EMBL" id="FUXL01000002">
    <property type="protein sequence ID" value="SJZ73237.1"/>
    <property type="molecule type" value="Genomic_DNA"/>
</dbReference>
<dbReference type="PANTHER" id="PTHR33164">
    <property type="entry name" value="TRANSCRIPTIONAL REGULATOR, MARR FAMILY"/>
    <property type="match status" value="1"/>
</dbReference>
<sequence length="157" mass="17401">MSNDDSVAFATTIHVRDTCLCLHAQRAARALARHFDEVFRPLNLTNGQFSLMMSLNRPKPPTLSAVADLLAMDRTTLTAALKALERRGLVAVAADRQDKRVRRLSLTPDGSRLLAEALPLWVKMHRALDEDIAPLSSDTLREGLMALSNWDPSKRDG</sequence>
<accession>A0A1T4N2H8</accession>
<dbReference type="RefSeq" id="WP_078707035.1">
    <property type="nucleotide sequence ID" value="NZ_FUXL01000002.1"/>
</dbReference>